<organism evidence="1 2">
    <name type="scientific">Cichorium intybus</name>
    <name type="common">Chicory</name>
    <dbReference type="NCBI Taxonomy" id="13427"/>
    <lineage>
        <taxon>Eukaryota</taxon>
        <taxon>Viridiplantae</taxon>
        <taxon>Streptophyta</taxon>
        <taxon>Embryophyta</taxon>
        <taxon>Tracheophyta</taxon>
        <taxon>Spermatophyta</taxon>
        <taxon>Magnoliopsida</taxon>
        <taxon>eudicotyledons</taxon>
        <taxon>Gunneridae</taxon>
        <taxon>Pentapetalae</taxon>
        <taxon>asterids</taxon>
        <taxon>campanulids</taxon>
        <taxon>Asterales</taxon>
        <taxon>Asteraceae</taxon>
        <taxon>Cichorioideae</taxon>
        <taxon>Cichorieae</taxon>
        <taxon>Cichoriinae</taxon>
        <taxon>Cichorium</taxon>
    </lineage>
</organism>
<name>A0ACB9BN96_CICIN</name>
<keyword evidence="2" id="KW-1185">Reference proteome</keyword>
<gene>
    <name evidence="1" type="ORF">L2E82_35139</name>
</gene>
<dbReference type="Proteomes" id="UP001055811">
    <property type="component" value="Linkage Group LG06"/>
</dbReference>
<reference evidence="2" key="1">
    <citation type="journal article" date="2022" name="Mol. Ecol. Resour.">
        <title>The genomes of chicory, endive, great burdock and yacon provide insights into Asteraceae palaeo-polyploidization history and plant inulin production.</title>
        <authorList>
            <person name="Fan W."/>
            <person name="Wang S."/>
            <person name="Wang H."/>
            <person name="Wang A."/>
            <person name="Jiang F."/>
            <person name="Liu H."/>
            <person name="Zhao H."/>
            <person name="Xu D."/>
            <person name="Zhang Y."/>
        </authorList>
    </citation>
    <scope>NUCLEOTIDE SEQUENCE [LARGE SCALE GENOMIC DNA]</scope>
    <source>
        <strain evidence="2">cv. Punajuju</strain>
    </source>
</reference>
<evidence type="ECO:0000313" key="2">
    <source>
        <dbReference type="Proteomes" id="UP001055811"/>
    </source>
</evidence>
<reference evidence="1 2" key="2">
    <citation type="journal article" date="2022" name="Mol. Ecol. Resour.">
        <title>The genomes of chicory, endive, great burdock and yacon provide insights into Asteraceae paleo-polyploidization history and plant inulin production.</title>
        <authorList>
            <person name="Fan W."/>
            <person name="Wang S."/>
            <person name="Wang H."/>
            <person name="Wang A."/>
            <person name="Jiang F."/>
            <person name="Liu H."/>
            <person name="Zhao H."/>
            <person name="Xu D."/>
            <person name="Zhang Y."/>
        </authorList>
    </citation>
    <scope>NUCLEOTIDE SEQUENCE [LARGE SCALE GENOMIC DNA]</scope>
    <source>
        <strain evidence="2">cv. Punajuju</strain>
        <tissue evidence="1">Leaves</tissue>
    </source>
</reference>
<dbReference type="EMBL" id="CM042014">
    <property type="protein sequence ID" value="KAI3723511.1"/>
    <property type="molecule type" value="Genomic_DNA"/>
</dbReference>
<proteinExistence type="predicted"/>
<evidence type="ECO:0000313" key="1">
    <source>
        <dbReference type="EMBL" id="KAI3723511.1"/>
    </source>
</evidence>
<accession>A0ACB9BN96</accession>
<comment type="caution">
    <text evidence="1">The sequence shown here is derived from an EMBL/GenBank/DDBJ whole genome shotgun (WGS) entry which is preliminary data.</text>
</comment>
<protein>
    <submittedName>
        <fullName evidence="1">Uncharacterized protein</fullName>
    </submittedName>
</protein>
<sequence length="473" mass="52420">MLETINNSKKPQKSRTGMLTVLENCRVSPPPTTVGERSLPLTFLDMLWIPFFPIHQVFFYEFSHSREHLLETIVPNLKHSLSITLQHFFPFAGNLIVFLNPSVEKNPEIRHVEGDSVAVTVAECTLDFNDLTGNHPRKCDMFYPLVPLLGRAEKVSDYLTIPLFSVQVTLFPNSGISIGLTNHHTLCDASTRYNFLKAWSSIAIHGTDELFLASGSVPFYERVVKYPSSLDKIALNLPGIPAINAEYQPPQLVSHTDKVRATIILTQAHISRLKKQLSTQLPTLEYVSSFSVACSFMWRCIAKSHVHIGERKGDDDIERFVCAVDWRSRLDPPLPQTYFGNCVGASITTTIKSTLLAGNNGFLMAVELFGKALSETIKKKNGVIEDGESLIKKAFAPVPGVSVSGTPKTKIYDVDFGWGKPKKHETISIDHNGSISVNASKESPADIEIGVSLPAKQMDAFMSIFSEELEGTI</sequence>